<protein>
    <submittedName>
        <fullName evidence="6">TrkA family potassium uptake protein</fullName>
    </submittedName>
</protein>
<evidence type="ECO:0000313" key="6">
    <source>
        <dbReference type="EMBL" id="MBJ7600250.1"/>
    </source>
</evidence>
<proteinExistence type="predicted"/>
<comment type="caution">
    <text evidence="6">The sequence shown here is derived from an EMBL/GenBank/DDBJ whole genome shotgun (WGS) entry which is preliminary data.</text>
</comment>
<keyword evidence="1" id="KW-0813">Transport</keyword>
<dbReference type="PANTHER" id="PTHR43833">
    <property type="entry name" value="POTASSIUM CHANNEL PROTEIN 2-RELATED-RELATED"/>
    <property type="match status" value="1"/>
</dbReference>
<dbReference type="InterPro" id="IPR036291">
    <property type="entry name" value="NAD(P)-bd_dom_sf"/>
</dbReference>
<dbReference type="GO" id="GO:0006813">
    <property type="term" value="P:potassium ion transport"/>
    <property type="evidence" value="ECO:0007669"/>
    <property type="project" value="UniProtKB-KW"/>
</dbReference>
<evidence type="ECO:0000256" key="2">
    <source>
        <dbReference type="ARBA" id="ARBA00022538"/>
    </source>
</evidence>
<evidence type="ECO:0000259" key="5">
    <source>
        <dbReference type="PROSITE" id="PS51201"/>
    </source>
</evidence>
<dbReference type="Gene3D" id="3.40.50.720">
    <property type="entry name" value="NAD(P)-binding Rossmann-like Domain"/>
    <property type="match status" value="1"/>
</dbReference>
<organism evidence="6 7">
    <name type="scientific">Candidatus Nephthysia bennettiae</name>
    <dbReference type="NCBI Taxonomy" id="3127016"/>
    <lineage>
        <taxon>Bacteria</taxon>
        <taxon>Bacillati</taxon>
        <taxon>Candidatus Dormiibacterota</taxon>
        <taxon>Candidatus Dormibacteria</taxon>
        <taxon>Candidatus Dormibacterales</taxon>
        <taxon>Candidatus Dormibacteraceae</taxon>
        <taxon>Candidatus Nephthysia</taxon>
    </lineage>
</organism>
<evidence type="ECO:0000256" key="1">
    <source>
        <dbReference type="ARBA" id="ARBA00022448"/>
    </source>
</evidence>
<dbReference type="SUPFAM" id="SSF51735">
    <property type="entry name" value="NAD(P)-binding Rossmann-fold domains"/>
    <property type="match status" value="1"/>
</dbReference>
<dbReference type="PANTHER" id="PTHR43833:SF5">
    <property type="entry name" value="TRK SYSTEM POTASSIUM UPTAKE PROTEIN TRKA"/>
    <property type="match status" value="1"/>
</dbReference>
<dbReference type="Pfam" id="PF02254">
    <property type="entry name" value="TrkA_N"/>
    <property type="match status" value="1"/>
</dbReference>
<gene>
    <name evidence="6" type="ORF">JF922_19525</name>
</gene>
<dbReference type="RefSeq" id="WP_338204009.1">
    <property type="nucleotide sequence ID" value="NZ_JAEKNR010000196.1"/>
</dbReference>
<dbReference type="InterPro" id="IPR003148">
    <property type="entry name" value="RCK_N"/>
</dbReference>
<dbReference type="Proteomes" id="UP000612893">
    <property type="component" value="Unassembled WGS sequence"/>
</dbReference>
<evidence type="ECO:0000256" key="4">
    <source>
        <dbReference type="ARBA" id="ARBA00023065"/>
    </source>
</evidence>
<dbReference type="EMBL" id="JAEKNR010000196">
    <property type="protein sequence ID" value="MBJ7600250.1"/>
    <property type="molecule type" value="Genomic_DNA"/>
</dbReference>
<feature type="domain" description="RCK N-terminal" evidence="5">
    <location>
        <begin position="1"/>
        <end position="124"/>
    </location>
</feature>
<dbReference type="AlphaFoldDB" id="A0A934K8H3"/>
<keyword evidence="7" id="KW-1185">Reference proteome</keyword>
<keyword evidence="4" id="KW-0406">Ion transport</keyword>
<dbReference type="PRINTS" id="PR00335">
    <property type="entry name" value="KUPTAKETRKA"/>
</dbReference>
<reference evidence="6" key="1">
    <citation type="submission" date="2020-10" db="EMBL/GenBank/DDBJ databases">
        <title>Ca. Dormibacterota MAGs.</title>
        <authorList>
            <person name="Montgomery K."/>
        </authorList>
    </citation>
    <scope>NUCLEOTIDE SEQUENCE [LARGE SCALE GENOMIC DNA]</scope>
    <source>
        <strain evidence="6">SC8812_S17_10</strain>
    </source>
</reference>
<name>A0A934K8H3_9BACT</name>
<dbReference type="InterPro" id="IPR006036">
    <property type="entry name" value="K_uptake_TrkA"/>
</dbReference>
<evidence type="ECO:0000256" key="3">
    <source>
        <dbReference type="ARBA" id="ARBA00022958"/>
    </source>
</evidence>
<evidence type="ECO:0000313" key="7">
    <source>
        <dbReference type="Proteomes" id="UP000612893"/>
    </source>
</evidence>
<keyword evidence="2" id="KW-0633">Potassium transport</keyword>
<accession>A0A934K8H3</accession>
<sequence length="135" mass="14538">MYAIVIGGGKVGYYLSRDLLERGDEVTLVEKDGGRADWLEGQLGSIVMRGDGDEMAFLRSTGIERADAVLAVTGDDEDNLVALQLAKKEFNVPLTIARVNNPANVEIFKALGVDEAVSATEVLLNALERTVTERG</sequence>
<keyword evidence="3" id="KW-0630">Potassium</keyword>
<dbReference type="InterPro" id="IPR050721">
    <property type="entry name" value="Trk_Ktr_HKT_K-transport"/>
</dbReference>
<dbReference type="PROSITE" id="PS51201">
    <property type="entry name" value="RCK_N"/>
    <property type="match status" value="1"/>
</dbReference>